<evidence type="ECO:0000256" key="8">
    <source>
        <dbReference type="SAM" id="Phobius"/>
    </source>
</evidence>
<evidence type="ECO:0000256" key="7">
    <source>
        <dbReference type="ARBA" id="ARBA00023136"/>
    </source>
</evidence>
<evidence type="ECO:0000256" key="2">
    <source>
        <dbReference type="ARBA" id="ARBA00007362"/>
    </source>
</evidence>
<evidence type="ECO:0000256" key="5">
    <source>
        <dbReference type="ARBA" id="ARBA00022692"/>
    </source>
</evidence>
<sequence>MTSQPTAAAADAERRLGLAFALSAFLLWGFLPAYYKWTAAIPADLVVAHRILWSVMFLAIFLGLRGKLGEVGAILRDPATLSKLALSATVISINWLVFIWAVERGRILEVSFGYFANPLVSVAIGLVVLKETLSRWQTVAIVLASVAVAVQAIALGGFPWVSMALAFSFGTYGYLRKTVAVGASPGLMVEAIVLAPFALAYLVYAGVSGGSAAMADVWPIDRPGLFLLLFGTGVVTAVPLALFAAGARRLSLTAVGLMQYIAPSIQFLLALYVYGEEVEPVRLATFGLIWISLAIFTTDTLIRHERSRG</sequence>
<organism evidence="10 11">
    <name type="scientific">Stappia indica</name>
    <dbReference type="NCBI Taxonomy" id="538381"/>
    <lineage>
        <taxon>Bacteria</taxon>
        <taxon>Pseudomonadati</taxon>
        <taxon>Pseudomonadota</taxon>
        <taxon>Alphaproteobacteria</taxon>
        <taxon>Hyphomicrobiales</taxon>
        <taxon>Stappiaceae</taxon>
        <taxon>Stappia</taxon>
    </lineage>
</organism>
<keyword evidence="11" id="KW-1185">Reference proteome</keyword>
<dbReference type="STRING" id="538381.GCA_001696535_00462"/>
<feature type="domain" description="EamA" evidence="9">
    <location>
        <begin position="16"/>
        <end position="150"/>
    </location>
</feature>
<feature type="transmembrane region" description="Helical" evidence="8">
    <location>
        <begin position="281"/>
        <end position="302"/>
    </location>
</feature>
<feature type="transmembrane region" description="Helical" evidence="8">
    <location>
        <begin position="16"/>
        <end position="35"/>
    </location>
</feature>
<dbReference type="EMBL" id="OBML01000014">
    <property type="protein sequence ID" value="SOC25431.1"/>
    <property type="molecule type" value="Genomic_DNA"/>
</dbReference>
<evidence type="ECO:0000256" key="6">
    <source>
        <dbReference type="ARBA" id="ARBA00022989"/>
    </source>
</evidence>
<keyword evidence="7 8" id="KW-0472">Membrane</keyword>
<comment type="similarity">
    <text evidence="2">Belongs to the EamA transporter family.</text>
</comment>
<evidence type="ECO:0000256" key="1">
    <source>
        <dbReference type="ARBA" id="ARBA00004651"/>
    </source>
</evidence>
<keyword evidence="6 8" id="KW-1133">Transmembrane helix</keyword>
<protein>
    <submittedName>
        <fullName evidence="10">Chloramphenicol-sensitive protein RarD</fullName>
    </submittedName>
</protein>
<keyword evidence="5 8" id="KW-0812">Transmembrane</keyword>
<evidence type="ECO:0000313" key="11">
    <source>
        <dbReference type="Proteomes" id="UP000219331"/>
    </source>
</evidence>
<dbReference type="RefSeq" id="WP_097176465.1">
    <property type="nucleotide sequence ID" value="NZ_OBML01000014.1"/>
</dbReference>
<dbReference type="OrthoDB" id="369870at2"/>
<keyword evidence="4" id="KW-1003">Cell membrane</keyword>
<dbReference type="Proteomes" id="UP000219331">
    <property type="component" value="Unassembled WGS sequence"/>
</dbReference>
<feature type="transmembrane region" description="Helical" evidence="8">
    <location>
        <begin position="108"/>
        <end position="129"/>
    </location>
</feature>
<proteinExistence type="inferred from homology"/>
<dbReference type="InterPro" id="IPR004626">
    <property type="entry name" value="RarD"/>
</dbReference>
<dbReference type="InterPro" id="IPR000620">
    <property type="entry name" value="EamA_dom"/>
</dbReference>
<evidence type="ECO:0000313" key="10">
    <source>
        <dbReference type="EMBL" id="SOC25431.1"/>
    </source>
</evidence>
<evidence type="ECO:0000256" key="3">
    <source>
        <dbReference type="ARBA" id="ARBA00022448"/>
    </source>
</evidence>
<dbReference type="GO" id="GO:0005886">
    <property type="term" value="C:plasma membrane"/>
    <property type="evidence" value="ECO:0007669"/>
    <property type="project" value="UniProtKB-SubCell"/>
</dbReference>
<dbReference type="AlphaFoldDB" id="A0A285TQI6"/>
<dbReference type="NCBIfam" id="TIGR00688">
    <property type="entry name" value="rarD"/>
    <property type="match status" value="1"/>
</dbReference>
<feature type="transmembrane region" description="Helical" evidence="8">
    <location>
        <begin position="257"/>
        <end position="275"/>
    </location>
</feature>
<keyword evidence="3" id="KW-0813">Transport</keyword>
<feature type="transmembrane region" description="Helical" evidence="8">
    <location>
        <begin position="136"/>
        <end position="154"/>
    </location>
</feature>
<accession>A0A285TQI6</accession>
<reference evidence="10 11" key="1">
    <citation type="submission" date="2017-08" db="EMBL/GenBank/DDBJ databases">
        <authorList>
            <person name="de Groot N.N."/>
        </authorList>
    </citation>
    <scope>NUCLEOTIDE SEQUENCE [LARGE SCALE GENOMIC DNA]</scope>
    <source>
        <strain evidence="10 11">USBA 352</strain>
    </source>
</reference>
<feature type="transmembrane region" description="Helical" evidence="8">
    <location>
        <begin position="84"/>
        <end position="102"/>
    </location>
</feature>
<name>A0A285TQI6_9HYPH</name>
<feature type="transmembrane region" description="Helical" evidence="8">
    <location>
        <begin position="224"/>
        <end position="245"/>
    </location>
</feature>
<evidence type="ECO:0000259" key="9">
    <source>
        <dbReference type="Pfam" id="PF00892"/>
    </source>
</evidence>
<evidence type="ECO:0000256" key="4">
    <source>
        <dbReference type="ARBA" id="ARBA00022475"/>
    </source>
</evidence>
<comment type="subcellular location">
    <subcellularLocation>
        <location evidence="1">Cell membrane</location>
        <topology evidence="1">Multi-pass membrane protein</topology>
    </subcellularLocation>
</comment>
<dbReference type="SUPFAM" id="SSF103481">
    <property type="entry name" value="Multidrug resistance efflux transporter EmrE"/>
    <property type="match status" value="2"/>
</dbReference>
<feature type="transmembrane region" description="Helical" evidence="8">
    <location>
        <begin position="47"/>
        <end position="64"/>
    </location>
</feature>
<dbReference type="InterPro" id="IPR037185">
    <property type="entry name" value="EmrE-like"/>
</dbReference>
<feature type="transmembrane region" description="Helical" evidence="8">
    <location>
        <begin position="187"/>
        <end position="204"/>
    </location>
</feature>
<dbReference type="Pfam" id="PF00892">
    <property type="entry name" value="EamA"/>
    <property type="match status" value="1"/>
</dbReference>
<gene>
    <name evidence="10" type="ORF">SAMN05421512_11472</name>
</gene>